<keyword evidence="2" id="KW-0645">Protease</keyword>
<evidence type="ECO:0000259" key="5">
    <source>
        <dbReference type="PROSITE" id="PS50600"/>
    </source>
</evidence>
<evidence type="ECO:0000313" key="6">
    <source>
        <dbReference type="EMBL" id="CAL8128575.1"/>
    </source>
</evidence>
<dbReference type="InterPro" id="IPR003653">
    <property type="entry name" value="Peptidase_C48_C"/>
</dbReference>
<evidence type="ECO:0000313" key="7">
    <source>
        <dbReference type="Proteomes" id="UP001642540"/>
    </source>
</evidence>
<proteinExistence type="inferred from homology"/>
<reference evidence="6 7" key="1">
    <citation type="submission" date="2024-08" db="EMBL/GenBank/DDBJ databases">
        <authorList>
            <person name="Cucini C."/>
            <person name="Frati F."/>
        </authorList>
    </citation>
    <scope>NUCLEOTIDE SEQUENCE [LARGE SCALE GENOMIC DNA]</scope>
</reference>
<keyword evidence="3" id="KW-0378">Hydrolase</keyword>
<gene>
    <name evidence="6" type="ORF">ODALV1_LOCUS22340</name>
</gene>
<name>A0ABP1RHS6_9HEXA</name>
<feature type="domain" description="Ubiquitin-like protease family profile" evidence="5">
    <location>
        <begin position="239"/>
        <end position="409"/>
    </location>
</feature>
<comment type="caution">
    <text evidence="6">The sequence shown here is derived from an EMBL/GenBank/DDBJ whole genome shotgun (WGS) entry which is preliminary data.</text>
</comment>
<dbReference type="Pfam" id="PF02902">
    <property type="entry name" value="Peptidase_C48"/>
    <property type="match status" value="1"/>
</dbReference>
<evidence type="ECO:0000256" key="4">
    <source>
        <dbReference type="ARBA" id="ARBA00022807"/>
    </source>
</evidence>
<comment type="similarity">
    <text evidence="1">Belongs to the peptidase C48 family.</text>
</comment>
<dbReference type="PANTHER" id="PTHR12606">
    <property type="entry name" value="SENTRIN/SUMO-SPECIFIC PROTEASE"/>
    <property type="match status" value="1"/>
</dbReference>
<dbReference type="SUPFAM" id="SSF54001">
    <property type="entry name" value="Cysteine proteinases"/>
    <property type="match status" value="1"/>
</dbReference>
<keyword evidence="4" id="KW-0788">Thiol protease</keyword>
<dbReference type="InterPro" id="IPR038765">
    <property type="entry name" value="Papain-like_cys_pep_sf"/>
</dbReference>
<evidence type="ECO:0000256" key="3">
    <source>
        <dbReference type="ARBA" id="ARBA00022801"/>
    </source>
</evidence>
<keyword evidence="7" id="KW-1185">Reference proteome</keyword>
<protein>
    <recommendedName>
        <fullName evidence="5">Ubiquitin-like protease family profile domain-containing protein</fullName>
    </recommendedName>
</protein>
<dbReference type="Gene3D" id="3.40.395.10">
    <property type="entry name" value="Adenoviral Proteinase, Chain A"/>
    <property type="match status" value="1"/>
</dbReference>
<dbReference type="PANTHER" id="PTHR12606:SF141">
    <property type="entry name" value="GH15225P-RELATED"/>
    <property type="match status" value="1"/>
</dbReference>
<evidence type="ECO:0000256" key="1">
    <source>
        <dbReference type="ARBA" id="ARBA00005234"/>
    </source>
</evidence>
<sequence>MDSLSLPSLSILEKTQSLSSSVEMTKESSEFQHETNIEIESEEKENYNVLQENESLHEEVPQMVLDYDQNQSSDLDLQRSNAEKELVQKVDKELSEFLNSLLGANTANTTKEKISLEISSETVEFPVKSPSEVSTLVEAFSPNMRKRQFNITDSEMQPFIKVRRLTSQEIEVYKQDLKTKGKTINLRRSSRSRSLQETSLVKPESCPELTNEMLTKNSEALVLTSTSNSTSIIVQSDSCKIIRKDFVSLKGRRFLSDPIVDFYLQLIQIRSIENEEYPKIYCFFSTFYTLLSSANGLDNLRESRYPDIFLHDLIFFPVCSSAHWRLIVVDPLQKTIRPYNSCIKDFKDRRICKKLRRFLRFQERILGDLSANGVNADWVIQNGFDEDSIPQQENGWDCGVFMLQYAEYLSRQQNSFDFSQENMRYFREKIMNEILEQRLLTSDNDINNNYSPEILDNQSVRKGSKNEGMSTNTPHAFQLNKSALNNTNENNHNDIDIDLIRSLQKKFSLDNSPVPKIVLEKIDQVSKVNSKS</sequence>
<accession>A0ABP1RHS6</accession>
<organism evidence="6 7">
    <name type="scientific">Orchesella dallaii</name>
    <dbReference type="NCBI Taxonomy" id="48710"/>
    <lineage>
        <taxon>Eukaryota</taxon>
        <taxon>Metazoa</taxon>
        <taxon>Ecdysozoa</taxon>
        <taxon>Arthropoda</taxon>
        <taxon>Hexapoda</taxon>
        <taxon>Collembola</taxon>
        <taxon>Entomobryomorpha</taxon>
        <taxon>Entomobryoidea</taxon>
        <taxon>Orchesellidae</taxon>
        <taxon>Orchesellinae</taxon>
        <taxon>Orchesella</taxon>
    </lineage>
</organism>
<evidence type="ECO:0000256" key="2">
    <source>
        <dbReference type="ARBA" id="ARBA00022670"/>
    </source>
</evidence>
<dbReference type="PROSITE" id="PS50600">
    <property type="entry name" value="ULP_PROTEASE"/>
    <property type="match status" value="1"/>
</dbReference>
<dbReference type="Proteomes" id="UP001642540">
    <property type="component" value="Unassembled WGS sequence"/>
</dbReference>
<dbReference type="EMBL" id="CAXLJM020000075">
    <property type="protein sequence ID" value="CAL8128575.1"/>
    <property type="molecule type" value="Genomic_DNA"/>
</dbReference>